<name>A0A9D4F5K8_DREPO</name>
<feature type="compositionally biased region" description="Acidic residues" evidence="1">
    <location>
        <begin position="1"/>
        <end position="10"/>
    </location>
</feature>
<dbReference type="Proteomes" id="UP000828390">
    <property type="component" value="Unassembled WGS sequence"/>
</dbReference>
<reference evidence="2" key="1">
    <citation type="journal article" date="2019" name="bioRxiv">
        <title>The Genome of the Zebra Mussel, Dreissena polymorpha: A Resource for Invasive Species Research.</title>
        <authorList>
            <person name="McCartney M.A."/>
            <person name="Auch B."/>
            <person name="Kono T."/>
            <person name="Mallez S."/>
            <person name="Zhang Y."/>
            <person name="Obille A."/>
            <person name="Becker A."/>
            <person name="Abrahante J.E."/>
            <person name="Garbe J."/>
            <person name="Badalamenti J.P."/>
            <person name="Herman A."/>
            <person name="Mangelson H."/>
            <person name="Liachko I."/>
            <person name="Sullivan S."/>
            <person name="Sone E.D."/>
            <person name="Koren S."/>
            <person name="Silverstein K.A.T."/>
            <person name="Beckman K.B."/>
            <person name="Gohl D.M."/>
        </authorList>
    </citation>
    <scope>NUCLEOTIDE SEQUENCE</scope>
    <source>
        <strain evidence="2">Duluth1</strain>
        <tissue evidence="2">Whole animal</tissue>
    </source>
</reference>
<dbReference type="EMBL" id="JAIWYP010000008">
    <property type="protein sequence ID" value="KAH3790245.1"/>
    <property type="molecule type" value="Genomic_DNA"/>
</dbReference>
<accession>A0A9D4F5K8</accession>
<evidence type="ECO:0000313" key="2">
    <source>
        <dbReference type="EMBL" id="KAH3790245.1"/>
    </source>
</evidence>
<organism evidence="2 3">
    <name type="scientific">Dreissena polymorpha</name>
    <name type="common">Zebra mussel</name>
    <name type="synonym">Mytilus polymorpha</name>
    <dbReference type="NCBI Taxonomy" id="45954"/>
    <lineage>
        <taxon>Eukaryota</taxon>
        <taxon>Metazoa</taxon>
        <taxon>Spiralia</taxon>
        <taxon>Lophotrochozoa</taxon>
        <taxon>Mollusca</taxon>
        <taxon>Bivalvia</taxon>
        <taxon>Autobranchia</taxon>
        <taxon>Heteroconchia</taxon>
        <taxon>Euheterodonta</taxon>
        <taxon>Imparidentia</taxon>
        <taxon>Neoheterodontei</taxon>
        <taxon>Myida</taxon>
        <taxon>Dreissenoidea</taxon>
        <taxon>Dreissenidae</taxon>
        <taxon>Dreissena</taxon>
    </lineage>
</organism>
<gene>
    <name evidence="2" type="ORF">DPMN_168442</name>
</gene>
<comment type="caution">
    <text evidence="2">The sequence shown here is derived from an EMBL/GenBank/DDBJ whole genome shotgun (WGS) entry which is preliminary data.</text>
</comment>
<feature type="region of interest" description="Disordered" evidence="1">
    <location>
        <begin position="1"/>
        <end position="21"/>
    </location>
</feature>
<sequence>MEQAIQDDNECPYNKLPESEDDTDEAVVYKAMGILRSIENNPKLDDFFYAPEEIKL</sequence>
<evidence type="ECO:0000256" key="1">
    <source>
        <dbReference type="SAM" id="MobiDB-lite"/>
    </source>
</evidence>
<keyword evidence="3" id="KW-1185">Reference proteome</keyword>
<dbReference type="AlphaFoldDB" id="A0A9D4F5K8"/>
<reference evidence="2" key="2">
    <citation type="submission" date="2020-11" db="EMBL/GenBank/DDBJ databases">
        <authorList>
            <person name="McCartney M.A."/>
            <person name="Auch B."/>
            <person name="Kono T."/>
            <person name="Mallez S."/>
            <person name="Becker A."/>
            <person name="Gohl D.M."/>
            <person name="Silverstein K.A.T."/>
            <person name="Koren S."/>
            <person name="Bechman K.B."/>
            <person name="Herman A."/>
            <person name="Abrahante J.E."/>
            <person name="Garbe J."/>
        </authorList>
    </citation>
    <scope>NUCLEOTIDE SEQUENCE</scope>
    <source>
        <strain evidence="2">Duluth1</strain>
        <tissue evidence="2">Whole animal</tissue>
    </source>
</reference>
<evidence type="ECO:0000313" key="3">
    <source>
        <dbReference type="Proteomes" id="UP000828390"/>
    </source>
</evidence>
<proteinExistence type="predicted"/>
<protein>
    <submittedName>
        <fullName evidence="2">Uncharacterized protein</fullName>
    </submittedName>
</protein>